<dbReference type="InterPro" id="IPR036388">
    <property type="entry name" value="WH-like_DNA-bd_sf"/>
</dbReference>
<organism evidence="2">
    <name type="scientific">bioreactor metagenome</name>
    <dbReference type="NCBI Taxonomy" id="1076179"/>
    <lineage>
        <taxon>unclassified sequences</taxon>
        <taxon>metagenomes</taxon>
        <taxon>ecological metagenomes</taxon>
    </lineage>
</organism>
<dbReference type="Pfam" id="PF12804">
    <property type="entry name" value="NTP_transf_3"/>
    <property type="match status" value="1"/>
</dbReference>
<comment type="caution">
    <text evidence="2">The sequence shown here is derived from an EMBL/GenBank/DDBJ whole genome shotgun (WGS) entry which is preliminary data.</text>
</comment>
<name>A0A645AK64_9ZZZZ</name>
<dbReference type="InterPro" id="IPR036390">
    <property type="entry name" value="WH_DNA-bd_sf"/>
</dbReference>
<gene>
    <name evidence="2" type="ORF">SDC9_100278</name>
</gene>
<dbReference type="Gene3D" id="3.90.550.10">
    <property type="entry name" value="Spore Coat Polysaccharide Biosynthesis Protein SpsA, Chain A"/>
    <property type="match status" value="1"/>
</dbReference>
<evidence type="ECO:0000259" key="1">
    <source>
        <dbReference type="Pfam" id="PF12804"/>
    </source>
</evidence>
<feature type="domain" description="MobA-like NTP transferase" evidence="1">
    <location>
        <begin position="21"/>
        <end position="160"/>
    </location>
</feature>
<accession>A0A645AK64</accession>
<dbReference type="InterPro" id="IPR029044">
    <property type="entry name" value="Nucleotide-diphossugar_trans"/>
</dbReference>
<dbReference type="AlphaFoldDB" id="A0A645AK64"/>
<protein>
    <recommendedName>
        <fullName evidence="1">MobA-like NTP transferase domain-containing protein</fullName>
    </recommendedName>
</protein>
<proteinExistence type="predicted"/>
<dbReference type="GO" id="GO:0016779">
    <property type="term" value="F:nucleotidyltransferase activity"/>
    <property type="evidence" value="ECO:0007669"/>
    <property type="project" value="UniProtKB-ARBA"/>
</dbReference>
<reference evidence="2" key="1">
    <citation type="submission" date="2019-08" db="EMBL/GenBank/DDBJ databases">
        <authorList>
            <person name="Kucharzyk K."/>
            <person name="Murdoch R.W."/>
            <person name="Higgins S."/>
            <person name="Loffler F."/>
        </authorList>
    </citation>
    <scope>NUCLEOTIDE SEQUENCE</scope>
</reference>
<sequence length="308" mass="34532">MKISKFGGLIAAASKKDALPMLQVGTISVIKRIVISFQQAGLFPIVIITGAEEEEVKYQLSNYGVIFIPNERPEQPELLDSVKIGLRYLAGKCDRVAFAPVNVPMFTPDTLIRLKNTGGDIVTPSYHGRGGHPVMLSDRVIPDILAFDGKDGLRGAIRSLEAKRVWIPAEDRGILTSVHNREQLQARLAEHNNAILHPVIHMSIERETAFFNARLKLLLFLISDTHNMRKACGAMSLSYGKAWDMINQLEIELGYSVVERKHGGKHGGNTVLTERGTKFLLTYQQFEEEIFHFTQSRFQESFLTTKIM</sequence>
<dbReference type="InterPro" id="IPR025877">
    <property type="entry name" value="MobA-like_NTP_Trfase"/>
</dbReference>
<dbReference type="EMBL" id="VSSQ01014373">
    <property type="protein sequence ID" value="MPM53510.1"/>
    <property type="molecule type" value="Genomic_DNA"/>
</dbReference>
<dbReference type="SUPFAM" id="SSF53448">
    <property type="entry name" value="Nucleotide-diphospho-sugar transferases"/>
    <property type="match status" value="1"/>
</dbReference>
<dbReference type="PANTHER" id="PTHR43777">
    <property type="entry name" value="MOLYBDENUM COFACTOR CYTIDYLYLTRANSFERASE"/>
    <property type="match status" value="1"/>
</dbReference>
<evidence type="ECO:0000313" key="2">
    <source>
        <dbReference type="EMBL" id="MPM53510.1"/>
    </source>
</evidence>
<dbReference type="Gene3D" id="1.10.10.10">
    <property type="entry name" value="Winged helix-like DNA-binding domain superfamily/Winged helix DNA-binding domain"/>
    <property type="match status" value="1"/>
</dbReference>
<dbReference type="PANTHER" id="PTHR43777:SF1">
    <property type="entry name" value="MOLYBDENUM COFACTOR CYTIDYLYLTRANSFERASE"/>
    <property type="match status" value="1"/>
</dbReference>
<dbReference type="SUPFAM" id="SSF46785">
    <property type="entry name" value="Winged helix' DNA-binding domain"/>
    <property type="match status" value="1"/>
</dbReference>